<comment type="subunit">
    <text evidence="8">Oligomerizes as a right-handed, spiral filament on DNA at oriC.</text>
</comment>
<name>A0ABZ2UY37_9CYAN</name>
<dbReference type="InterPro" id="IPR024633">
    <property type="entry name" value="DnaA_N_dom"/>
</dbReference>
<dbReference type="PANTHER" id="PTHR30050">
    <property type="entry name" value="CHROMOSOMAL REPLICATION INITIATOR PROTEIN DNAA"/>
    <property type="match status" value="1"/>
</dbReference>
<dbReference type="Pfam" id="PF08299">
    <property type="entry name" value="Bac_DnaA_C"/>
    <property type="match status" value="1"/>
</dbReference>
<dbReference type="Pfam" id="PF00308">
    <property type="entry name" value="Bac_DnaA"/>
    <property type="match status" value="1"/>
</dbReference>
<dbReference type="InterPro" id="IPR020591">
    <property type="entry name" value="Chromosome_initiator_DnaA-like"/>
</dbReference>
<evidence type="ECO:0000256" key="2">
    <source>
        <dbReference type="ARBA" id="ARBA00022490"/>
    </source>
</evidence>
<dbReference type="CDD" id="cd00009">
    <property type="entry name" value="AAA"/>
    <property type="match status" value="1"/>
</dbReference>
<dbReference type="Gene3D" id="1.10.1750.10">
    <property type="match status" value="1"/>
</dbReference>
<proteinExistence type="inferred from homology"/>
<keyword evidence="4 8" id="KW-0547">Nucleotide-binding</keyword>
<dbReference type="Pfam" id="PF11638">
    <property type="entry name" value="DnaA_N"/>
    <property type="match status" value="1"/>
</dbReference>
<dbReference type="PANTHER" id="PTHR30050:SF2">
    <property type="entry name" value="CHROMOSOMAL REPLICATION INITIATOR PROTEIN DNAA"/>
    <property type="match status" value="1"/>
</dbReference>
<sequence>METPIDNLWYRVLERLQLKLSRPTFETWIKTANAEELENNCLVISTPNLFARNWLQKYYINTIASVVEDILGYPVEIYLTVVQDNEVSALDKQEIVWELPAVNAINSNVTTNQQKSTDLNSKYVFSRFVVGANNRMAHAAALAVAEYPGREFNPLFLCGGVGLGKTHLMQAIGNYRWEIYPDSKIFYVSTEQFTNDLITAIRNDSMQGFREHYRAADILLVDDIQFLEGKEYTQEEFFHTFNTLHEAGKQVVIASDRPPNQIPSLQERLCSRFSMGLIADIQAPDLETRMAILQTKAEYENIRLPRNVIEYIAATYTSNIRELEGALIRALAYISIWGLPMTVENISPILGNSHQKVDVTPEVILNVISDFFKLPIADLKSNSRRREISWARQIGMYLMRQNTGLSLPRIGEEFGGKDHTTVMYSCDKITQLQEKDPTLVQTLQQLSDRIHMNSRF</sequence>
<dbReference type="EMBL" id="CP150886">
    <property type="protein sequence ID" value="WZB90336.1"/>
    <property type="molecule type" value="Genomic_DNA"/>
</dbReference>
<dbReference type="InterPro" id="IPR038454">
    <property type="entry name" value="DnaA_N_sf"/>
</dbReference>
<dbReference type="InterPro" id="IPR027417">
    <property type="entry name" value="P-loop_NTPase"/>
</dbReference>
<evidence type="ECO:0000256" key="5">
    <source>
        <dbReference type="ARBA" id="ARBA00022840"/>
    </source>
</evidence>
<feature type="binding site" evidence="8">
    <location>
        <position position="165"/>
    </location>
    <ligand>
        <name>ATP</name>
        <dbReference type="ChEBI" id="CHEBI:30616"/>
    </ligand>
</feature>
<dbReference type="Gene3D" id="3.30.300.180">
    <property type="match status" value="1"/>
</dbReference>
<dbReference type="InterPro" id="IPR001957">
    <property type="entry name" value="Chromosome_initiator_DnaA"/>
</dbReference>
<feature type="binding site" evidence="8">
    <location>
        <position position="166"/>
    </location>
    <ligand>
        <name>ATP</name>
        <dbReference type="ChEBI" id="CHEBI:30616"/>
    </ligand>
</feature>
<feature type="domain" description="AAA+ ATPase" evidence="12">
    <location>
        <begin position="151"/>
        <end position="279"/>
    </location>
</feature>
<dbReference type="Gene3D" id="1.10.8.60">
    <property type="match status" value="1"/>
</dbReference>
<comment type="subcellular location">
    <subcellularLocation>
        <location evidence="8">Cytoplasm</location>
    </subcellularLocation>
</comment>
<keyword evidence="7 8" id="KW-0238">DNA-binding</keyword>
<dbReference type="NCBIfam" id="TIGR00362">
    <property type="entry name" value="DnaA"/>
    <property type="match status" value="1"/>
</dbReference>
<comment type="caution">
    <text evidence="8">Lacks conserved residue(s) required for the propagation of feature annotation.</text>
</comment>
<dbReference type="RefSeq" id="WP_353933235.1">
    <property type="nucleotide sequence ID" value="NZ_CP150886.1"/>
</dbReference>
<dbReference type="SMART" id="SM00760">
    <property type="entry name" value="Bac_DnaA_C"/>
    <property type="match status" value="1"/>
</dbReference>
<dbReference type="Gene3D" id="3.40.50.300">
    <property type="entry name" value="P-loop containing nucleotide triphosphate hydrolases"/>
    <property type="match status" value="1"/>
</dbReference>
<feature type="region of interest" description="Domain I, interacts with DnaA modulators" evidence="8">
    <location>
        <begin position="1"/>
        <end position="86"/>
    </location>
</feature>
<comment type="function">
    <text evidence="8 10">Plays an essential role in the initiation and regulation of chromosomal replication. ATP-DnaA binds to the origin of replication (oriC) to initiate formation of the DNA replication initiation complex once per cell cycle. Binds the DnaA box (a 9 base pair repeat at the origin) and separates the double-stranded (ds)DNA. Forms a right-handed helical filament on oriC DNA; dsDNA binds to the exterior of the filament while single-stranded (ss)DNA is stabiized in the filament's interior. The ATP-DnaA-oriC complex binds and stabilizes one strand of the AT-rich DNA unwinding element (DUE), permitting loading of DNA polymerase. After initiation quickly degrades to an ADP-DnaA complex that is not apt for DNA replication. Binds acidic phospholipids.</text>
</comment>
<dbReference type="InterPro" id="IPR018312">
    <property type="entry name" value="Chromosome_initiator_DnaA_CS"/>
</dbReference>
<evidence type="ECO:0000256" key="7">
    <source>
        <dbReference type="ARBA" id="ARBA00023125"/>
    </source>
</evidence>
<evidence type="ECO:0000256" key="8">
    <source>
        <dbReference type="HAMAP-Rule" id="MF_00377"/>
    </source>
</evidence>
<evidence type="ECO:0000256" key="9">
    <source>
        <dbReference type="NCBIfam" id="TIGR00362"/>
    </source>
</evidence>
<keyword evidence="5 8" id="KW-0067">ATP-binding</keyword>
<evidence type="ECO:0000259" key="12">
    <source>
        <dbReference type="SMART" id="SM00382"/>
    </source>
</evidence>
<keyword evidence="3 8" id="KW-0235">DNA replication</keyword>
<gene>
    <name evidence="8 14" type="primary">dnaA</name>
    <name evidence="14" type="ORF">WJM97_21625</name>
</gene>
<dbReference type="InterPro" id="IPR010921">
    <property type="entry name" value="Trp_repressor/repl_initiator"/>
</dbReference>
<keyword evidence="15" id="KW-1185">Reference proteome</keyword>
<evidence type="ECO:0000259" key="13">
    <source>
        <dbReference type="SMART" id="SM00760"/>
    </source>
</evidence>
<comment type="similarity">
    <text evidence="1 8 11">Belongs to the DnaA family.</text>
</comment>
<feature type="binding site" evidence="8">
    <location>
        <position position="164"/>
    </location>
    <ligand>
        <name>ATP</name>
        <dbReference type="ChEBI" id="CHEBI:30616"/>
    </ligand>
</feature>
<feature type="region of interest" description="Domain III, AAA+ region" evidence="8">
    <location>
        <begin position="118"/>
        <end position="334"/>
    </location>
</feature>
<dbReference type="InterPro" id="IPR013159">
    <property type="entry name" value="DnaA_C"/>
</dbReference>
<dbReference type="InterPro" id="IPR003593">
    <property type="entry name" value="AAA+_ATPase"/>
</dbReference>
<evidence type="ECO:0000256" key="4">
    <source>
        <dbReference type="ARBA" id="ARBA00022741"/>
    </source>
</evidence>
<feature type="binding site" evidence="8">
    <location>
        <position position="162"/>
    </location>
    <ligand>
        <name>ATP</name>
        <dbReference type="ChEBI" id="CHEBI:30616"/>
    </ligand>
</feature>
<evidence type="ECO:0000313" key="14">
    <source>
        <dbReference type="EMBL" id="WZB90336.1"/>
    </source>
</evidence>
<organism evidence="14 15">
    <name type="scientific">Okeanomitos corallinicola TIOX110</name>
    <dbReference type="NCBI Taxonomy" id="3133117"/>
    <lineage>
        <taxon>Bacteria</taxon>
        <taxon>Bacillati</taxon>
        <taxon>Cyanobacteriota</taxon>
        <taxon>Cyanophyceae</taxon>
        <taxon>Nostocales</taxon>
        <taxon>Aphanizomenonaceae</taxon>
        <taxon>Okeanomitos</taxon>
    </lineage>
</organism>
<dbReference type="SUPFAM" id="SSF52540">
    <property type="entry name" value="P-loop containing nucleoside triphosphate hydrolases"/>
    <property type="match status" value="1"/>
</dbReference>
<keyword evidence="2 8" id="KW-0963">Cytoplasm</keyword>
<protein>
    <recommendedName>
        <fullName evidence="8 9">Chromosomal replication initiator protein DnaA</fullName>
    </recommendedName>
</protein>
<feature type="domain" description="Chromosomal replication initiator DnaA C-terminal" evidence="13">
    <location>
        <begin position="360"/>
        <end position="429"/>
    </location>
</feature>
<feature type="region of interest" description="Domain IV, binds dsDNA" evidence="8">
    <location>
        <begin position="335"/>
        <end position="456"/>
    </location>
</feature>
<keyword evidence="6 8" id="KW-0446">Lipid-binding</keyword>
<dbReference type="PRINTS" id="PR00051">
    <property type="entry name" value="DNAA"/>
</dbReference>
<dbReference type="PROSITE" id="PS01008">
    <property type="entry name" value="DNAA"/>
    <property type="match status" value="1"/>
</dbReference>
<evidence type="ECO:0000256" key="6">
    <source>
        <dbReference type="ARBA" id="ARBA00023121"/>
    </source>
</evidence>
<evidence type="ECO:0000256" key="1">
    <source>
        <dbReference type="ARBA" id="ARBA00006583"/>
    </source>
</evidence>
<reference evidence="14 15" key="1">
    <citation type="submission" date="2024-04" db="EMBL/GenBank/DDBJ databases">
        <title>Okeanomitos corallinicola gen. &amp; sp. nov. (Nostocales, Cyanobacteria), a new toxic marine heterocyst-forming cyanobacterium from a coral reef.</title>
        <authorList>
            <person name="Li H."/>
            <person name="Li R."/>
            <person name="Kang J."/>
            <person name="Hii K.S."/>
            <person name="Mohamed H.F."/>
            <person name="Xu X."/>
            <person name="Luo Z."/>
        </authorList>
    </citation>
    <scope>NUCLEOTIDE SEQUENCE [LARGE SCALE GENOMIC DNA]</scope>
    <source>
        <strain evidence="14 15">TIOX110</strain>
    </source>
</reference>
<evidence type="ECO:0000256" key="11">
    <source>
        <dbReference type="RuleBase" id="RU004227"/>
    </source>
</evidence>
<accession>A0ABZ2UY37</accession>
<dbReference type="HAMAP" id="MF_00377">
    <property type="entry name" value="DnaA_bact"/>
    <property type="match status" value="1"/>
</dbReference>
<evidence type="ECO:0000256" key="3">
    <source>
        <dbReference type="ARBA" id="ARBA00022705"/>
    </source>
</evidence>
<dbReference type="Proteomes" id="UP001483337">
    <property type="component" value="Chromosome"/>
</dbReference>
<dbReference type="SUPFAM" id="SSF48295">
    <property type="entry name" value="TrpR-like"/>
    <property type="match status" value="1"/>
</dbReference>
<dbReference type="InterPro" id="IPR013317">
    <property type="entry name" value="DnaA_dom"/>
</dbReference>
<dbReference type="SMART" id="SM00382">
    <property type="entry name" value="AAA"/>
    <property type="match status" value="1"/>
</dbReference>
<dbReference type="CDD" id="cd06571">
    <property type="entry name" value="Bac_DnaA_C"/>
    <property type="match status" value="1"/>
</dbReference>
<evidence type="ECO:0000313" key="15">
    <source>
        <dbReference type="Proteomes" id="UP001483337"/>
    </source>
</evidence>
<comment type="domain">
    <text evidence="8">Domain I is involved in oligomerization and binding regulators, domain II is flexibile and of varying length in different bacteria, domain III forms the AAA+ region, while domain IV binds dsDNA.</text>
</comment>
<evidence type="ECO:0000256" key="10">
    <source>
        <dbReference type="RuleBase" id="RU000577"/>
    </source>
</evidence>